<accession>A0A7Y0BN01</accession>
<dbReference type="GO" id="GO:0051015">
    <property type="term" value="F:actin filament binding"/>
    <property type="evidence" value="ECO:0007669"/>
    <property type="project" value="TreeGrafter"/>
</dbReference>
<dbReference type="InterPro" id="IPR051017">
    <property type="entry name" value="Aldolase-II_Adducin_sf"/>
</dbReference>
<dbReference type="GO" id="GO:0005856">
    <property type="term" value="C:cytoskeleton"/>
    <property type="evidence" value="ECO:0007669"/>
    <property type="project" value="TreeGrafter"/>
</dbReference>
<dbReference type="Gene3D" id="3.40.225.10">
    <property type="entry name" value="Class II aldolase/adducin N-terminal domain"/>
    <property type="match status" value="1"/>
</dbReference>
<dbReference type="Pfam" id="PF00596">
    <property type="entry name" value="Aldolase_II"/>
    <property type="match status" value="1"/>
</dbReference>
<dbReference type="RefSeq" id="WP_169492608.1">
    <property type="nucleotide sequence ID" value="NZ_JABBGM010000002.1"/>
</dbReference>
<comment type="caution">
    <text evidence="3">The sequence shown here is derived from an EMBL/GenBank/DDBJ whole genome shotgun (WGS) entry which is preliminary data.</text>
</comment>
<reference evidence="3 4" key="1">
    <citation type="submission" date="2020-04" db="EMBL/GenBank/DDBJ databases">
        <title>Novosphingobium sp. TW-4 isolated from soil.</title>
        <authorList>
            <person name="Dahal R.H."/>
            <person name="Chaudhary D.K."/>
        </authorList>
    </citation>
    <scope>NUCLEOTIDE SEQUENCE [LARGE SCALE GENOMIC DNA]</scope>
    <source>
        <strain evidence="3 4">TW-4</strain>
    </source>
</reference>
<evidence type="ECO:0000313" key="4">
    <source>
        <dbReference type="Proteomes" id="UP000583556"/>
    </source>
</evidence>
<dbReference type="PANTHER" id="PTHR10672:SF3">
    <property type="entry name" value="PROTEIN HU-LI TAI SHAO"/>
    <property type="match status" value="1"/>
</dbReference>
<dbReference type="AlphaFoldDB" id="A0A7Y0BN01"/>
<organism evidence="3 4">
    <name type="scientific">Novosphingobium olei</name>
    <dbReference type="NCBI Taxonomy" id="2728851"/>
    <lineage>
        <taxon>Bacteria</taxon>
        <taxon>Pseudomonadati</taxon>
        <taxon>Pseudomonadota</taxon>
        <taxon>Alphaproteobacteria</taxon>
        <taxon>Sphingomonadales</taxon>
        <taxon>Sphingomonadaceae</taxon>
        <taxon>Novosphingobium</taxon>
    </lineage>
</organism>
<gene>
    <name evidence="3" type="ORF">HHL27_06780</name>
</gene>
<comment type="similarity">
    <text evidence="1">Belongs to the aldolase class II family.</text>
</comment>
<dbReference type="InterPro" id="IPR036409">
    <property type="entry name" value="Aldolase_II/adducin_N_sf"/>
</dbReference>
<proteinExistence type="inferred from homology"/>
<dbReference type="SUPFAM" id="SSF53639">
    <property type="entry name" value="AraD/HMP-PK domain-like"/>
    <property type="match status" value="1"/>
</dbReference>
<name>A0A7Y0BN01_9SPHN</name>
<dbReference type="Proteomes" id="UP000583556">
    <property type="component" value="Unassembled WGS sequence"/>
</dbReference>
<dbReference type="InterPro" id="IPR001303">
    <property type="entry name" value="Aldolase_II/adducin_N"/>
</dbReference>
<evidence type="ECO:0000256" key="1">
    <source>
        <dbReference type="ARBA" id="ARBA00037961"/>
    </source>
</evidence>
<dbReference type="NCBIfam" id="NF005451">
    <property type="entry name" value="PRK07044.1"/>
    <property type="match status" value="1"/>
</dbReference>
<keyword evidence="4" id="KW-1185">Reference proteome</keyword>
<dbReference type="PANTHER" id="PTHR10672">
    <property type="entry name" value="ADDUCIN"/>
    <property type="match status" value="1"/>
</dbReference>
<protein>
    <submittedName>
        <fullName evidence="3">Class II aldolase/adducin family protein</fullName>
    </submittedName>
</protein>
<feature type="domain" description="Class II aldolase/adducin N-terminal" evidence="2">
    <location>
        <begin position="29"/>
        <end position="209"/>
    </location>
</feature>
<sequence>MATILERPRSGADDVRPEGITDAEWQTRVDLAAFYRIAAIHDYDDFLYTHISARVPGPDHHFLINPFGLTFDEITASSLVKVDLDGNVIGHSEYGINYAGYVIHSAIHAAREDAHWIAHFHTRDGMGASAHAEGLLPLTQRALYIIPRLAYHDYEGVALNLDERERLQADLGDKKLMLLRNHGTLALGRTAGEAWSGIYQLEEACSAQVAALAGGRDHVLIAPQEAQDEALRQIAQRPAAAAASEGRKPHDQLVWEAVLRKVARTLPGFDT</sequence>
<evidence type="ECO:0000313" key="3">
    <source>
        <dbReference type="EMBL" id="NML93375.1"/>
    </source>
</evidence>
<dbReference type="SMART" id="SM01007">
    <property type="entry name" value="Aldolase_II"/>
    <property type="match status" value="1"/>
</dbReference>
<dbReference type="EMBL" id="JABBGM010000002">
    <property type="protein sequence ID" value="NML93375.1"/>
    <property type="molecule type" value="Genomic_DNA"/>
</dbReference>
<evidence type="ECO:0000259" key="2">
    <source>
        <dbReference type="SMART" id="SM01007"/>
    </source>
</evidence>